<evidence type="ECO:0000256" key="2">
    <source>
        <dbReference type="SAM" id="Phobius"/>
    </source>
</evidence>
<feature type="coiled-coil region" evidence="1">
    <location>
        <begin position="85"/>
        <end position="112"/>
    </location>
</feature>
<evidence type="ECO:0000313" key="4">
    <source>
        <dbReference type="Proteomes" id="UP000266482"/>
    </source>
</evidence>
<dbReference type="OrthoDB" id="2382043at2"/>
<evidence type="ECO:0000313" key="3">
    <source>
        <dbReference type="EMBL" id="RIX49264.1"/>
    </source>
</evidence>
<dbReference type="EMBL" id="QXQA01000019">
    <property type="protein sequence ID" value="RIX49264.1"/>
    <property type="molecule type" value="Genomic_DNA"/>
</dbReference>
<keyword evidence="2" id="KW-0472">Membrane</keyword>
<feature type="transmembrane region" description="Helical" evidence="2">
    <location>
        <begin position="53"/>
        <end position="72"/>
    </location>
</feature>
<reference evidence="3 4" key="1">
    <citation type="submission" date="2018-09" db="EMBL/GenBank/DDBJ databases">
        <title>Paenibacillus aracenensis nov. sp. isolated from a cave in southern Spain.</title>
        <authorList>
            <person name="Jurado V."/>
            <person name="Gutierrez-Patricio S."/>
            <person name="Gonzalez-Pimentel J.L."/>
            <person name="Miller A.Z."/>
            <person name="Laiz L."/>
            <person name="Saiz-Jimenez C."/>
        </authorList>
    </citation>
    <scope>NUCLEOTIDE SEQUENCE [LARGE SCALE GENOMIC DNA]</scope>
    <source>
        <strain evidence="3 4">DSM 22867</strain>
    </source>
</reference>
<gene>
    <name evidence="3" type="ORF">D3P08_23295</name>
</gene>
<evidence type="ECO:0000256" key="1">
    <source>
        <dbReference type="SAM" id="Coils"/>
    </source>
</evidence>
<dbReference type="Pfam" id="PF04977">
    <property type="entry name" value="DivIC"/>
    <property type="match status" value="1"/>
</dbReference>
<keyword evidence="4" id="KW-1185">Reference proteome</keyword>
<dbReference type="AlphaFoldDB" id="A0A3A1UTY0"/>
<keyword evidence="1" id="KW-0175">Coiled coil</keyword>
<organism evidence="3 4">
    <name type="scientific">Paenibacillus nanensis</name>
    <dbReference type="NCBI Taxonomy" id="393251"/>
    <lineage>
        <taxon>Bacteria</taxon>
        <taxon>Bacillati</taxon>
        <taxon>Bacillota</taxon>
        <taxon>Bacilli</taxon>
        <taxon>Bacillales</taxon>
        <taxon>Paenibacillaceae</taxon>
        <taxon>Paenibacillus</taxon>
    </lineage>
</organism>
<sequence>MAKAILGKAAIRRASHEGTSCHSDDMESMVQEGETIMATAAANKTASAAKRRYKLWMMFIVLFMGWAGYTLFGQMQQQKATYSKLTTVESGIEETRAETERLKREIERLNDPEYISQIATKQQGMVKEGEQQIFSD</sequence>
<keyword evidence="2" id="KW-1133">Transmembrane helix</keyword>
<accession>A0A3A1UTY0</accession>
<keyword evidence="2" id="KW-0812">Transmembrane</keyword>
<proteinExistence type="predicted"/>
<protein>
    <submittedName>
        <fullName evidence="3">Septum formation initiator family protein</fullName>
    </submittedName>
</protein>
<comment type="caution">
    <text evidence="3">The sequence shown here is derived from an EMBL/GenBank/DDBJ whole genome shotgun (WGS) entry which is preliminary data.</text>
</comment>
<dbReference type="Proteomes" id="UP000266482">
    <property type="component" value="Unassembled WGS sequence"/>
</dbReference>
<name>A0A3A1UTY0_9BACL</name>
<dbReference type="InterPro" id="IPR007060">
    <property type="entry name" value="FtsL/DivIC"/>
</dbReference>